<sequence length="150" mass="17713">MLLSNSLKSLIEKSYYFSEMDTVAPYTFASIHSIFTGMYSSSHGVNAYYNMFKFRKDEVTTLAQVLKKNNYYTCCDINSEAIIPEQGFDEYNIYDEQKINFTKRHCELIKKLSAKKFFLFLQNTEIHNKFVREIIENTKENSSDENYYNS</sequence>
<dbReference type="AlphaFoldDB" id="A0A382E440"/>
<proteinExistence type="predicted"/>
<feature type="non-terminal residue" evidence="1">
    <location>
        <position position="150"/>
    </location>
</feature>
<gene>
    <name evidence="1" type="ORF">METZ01_LOCUS197491</name>
</gene>
<dbReference type="InterPro" id="IPR017850">
    <property type="entry name" value="Alkaline_phosphatase_core_sf"/>
</dbReference>
<name>A0A382E440_9ZZZZ</name>
<organism evidence="1">
    <name type="scientific">marine metagenome</name>
    <dbReference type="NCBI Taxonomy" id="408172"/>
    <lineage>
        <taxon>unclassified sequences</taxon>
        <taxon>metagenomes</taxon>
        <taxon>ecological metagenomes</taxon>
    </lineage>
</organism>
<reference evidence="1" key="1">
    <citation type="submission" date="2018-05" db="EMBL/GenBank/DDBJ databases">
        <authorList>
            <person name="Lanie J.A."/>
            <person name="Ng W.-L."/>
            <person name="Kazmierczak K.M."/>
            <person name="Andrzejewski T.M."/>
            <person name="Davidsen T.M."/>
            <person name="Wayne K.J."/>
            <person name="Tettelin H."/>
            <person name="Glass J.I."/>
            <person name="Rusch D."/>
            <person name="Podicherti R."/>
            <person name="Tsui H.-C.T."/>
            <person name="Winkler M.E."/>
        </authorList>
    </citation>
    <scope>NUCLEOTIDE SEQUENCE</scope>
</reference>
<evidence type="ECO:0000313" key="1">
    <source>
        <dbReference type="EMBL" id="SVB44637.1"/>
    </source>
</evidence>
<dbReference type="SUPFAM" id="SSF53649">
    <property type="entry name" value="Alkaline phosphatase-like"/>
    <property type="match status" value="1"/>
</dbReference>
<dbReference type="EMBL" id="UINC01042257">
    <property type="protein sequence ID" value="SVB44637.1"/>
    <property type="molecule type" value="Genomic_DNA"/>
</dbReference>
<protein>
    <submittedName>
        <fullName evidence="1">Uncharacterized protein</fullName>
    </submittedName>
</protein>
<dbReference type="Gene3D" id="3.40.720.10">
    <property type="entry name" value="Alkaline Phosphatase, subunit A"/>
    <property type="match status" value="1"/>
</dbReference>
<accession>A0A382E440</accession>